<dbReference type="GO" id="GO:0008115">
    <property type="term" value="F:sarcosine oxidase activity"/>
    <property type="evidence" value="ECO:0007669"/>
    <property type="project" value="InterPro"/>
</dbReference>
<dbReference type="Pfam" id="PF04267">
    <property type="entry name" value="SoxD"/>
    <property type="match status" value="1"/>
</dbReference>
<dbReference type="InterPro" id="IPR006279">
    <property type="entry name" value="SoxD"/>
</dbReference>
<dbReference type="Proteomes" id="UP000184932">
    <property type="component" value="Unassembled WGS sequence"/>
</dbReference>
<organism evidence="1 2">
    <name type="scientific">Vannielia litorea</name>
    <dbReference type="NCBI Taxonomy" id="1217970"/>
    <lineage>
        <taxon>Bacteria</taxon>
        <taxon>Pseudomonadati</taxon>
        <taxon>Pseudomonadota</taxon>
        <taxon>Alphaproteobacteria</taxon>
        <taxon>Rhodobacterales</taxon>
        <taxon>Paracoccaceae</taxon>
        <taxon>Vannielia</taxon>
    </lineage>
</organism>
<evidence type="ECO:0000313" key="2">
    <source>
        <dbReference type="Proteomes" id="UP000184932"/>
    </source>
</evidence>
<name>A0A1N6ERH0_9RHOB</name>
<sequence>MRIDCPLCGTRDSREFTPIGGAELLDRPAADAGAEAWDDYLHNRANACGPSRELWYHGAGCASWLVVERDTASHEVLGVTLAREVAR</sequence>
<proteinExistence type="predicted"/>
<dbReference type="OrthoDB" id="5420070at2"/>
<keyword evidence="2" id="KW-1185">Reference proteome</keyword>
<evidence type="ECO:0000313" key="1">
    <source>
        <dbReference type="EMBL" id="SIN85587.1"/>
    </source>
</evidence>
<dbReference type="InterPro" id="IPR038561">
    <property type="entry name" value="SoxD_sf"/>
</dbReference>
<dbReference type="AlphaFoldDB" id="A0A1N6ERH0"/>
<protein>
    <submittedName>
        <fullName evidence="1">Sarcosine oxidase subunit delta</fullName>
    </submittedName>
</protein>
<dbReference type="STRING" id="1217970.SAMN05444002_1031"/>
<gene>
    <name evidence="1" type="ORF">SAMN05444002_1031</name>
</gene>
<dbReference type="Gene3D" id="3.30.2270.10">
    <property type="entry name" value="Folate-binding superfamily"/>
    <property type="match status" value="1"/>
</dbReference>
<dbReference type="RefSeq" id="WP_074255142.1">
    <property type="nucleotide sequence ID" value="NZ_FSRL01000001.1"/>
</dbReference>
<dbReference type="EMBL" id="FSRL01000001">
    <property type="protein sequence ID" value="SIN85587.1"/>
    <property type="molecule type" value="Genomic_DNA"/>
</dbReference>
<dbReference type="GO" id="GO:0046653">
    <property type="term" value="P:tetrahydrofolate metabolic process"/>
    <property type="evidence" value="ECO:0007669"/>
    <property type="project" value="InterPro"/>
</dbReference>
<reference evidence="2" key="1">
    <citation type="submission" date="2016-11" db="EMBL/GenBank/DDBJ databases">
        <authorList>
            <person name="Varghese N."/>
            <person name="Submissions S."/>
        </authorList>
    </citation>
    <scope>NUCLEOTIDE SEQUENCE [LARGE SCALE GENOMIC DNA]</scope>
    <source>
        <strain evidence="2">DSM 29440</strain>
    </source>
</reference>
<accession>A0A1N6ERH0</accession>